<sequence length="397" mass="44664">MASQADRSDAISPLLIENVDFDQLRRHEAEWRDLAARGLERNVFLEPGFALPFLQHLRRPKNLRFLLAWRKSAAGASGRLMALWPIVAPGAPGAPYETWRHDYSCLGAPLLDRANAASCLNAIVGHLRAEGGHAPILALRQLRRRGPLYSLIADYAGRQGLAVEYAAEYQRAALDATAAEGEAAWPIPAKKRKELRRQLRRLDESGSVSFGVADGGEAFNRQLELFLALEAKGWKGRHGGAFLARPELAAFARTMTRTLAREGKCRIYWLACGERIVASNILLLDADQTFFWKTAYDEDFATLSPGVLLAMQMTDALLRDPRLRRVDSCAIPNHPMIDHIWREREPFADILISCCPGGELALRRAAVRERFRRWLRDRAKSLRTKAQKIIGSRNQRR</sequence>
<name>A0ABS9Z251_9HYPH</name>
<feature type="domain" description="BioF2-like acetyltransferase" evidence="1">
    <location>
        <begin position="189"/>
        <end position="328"/>
    </location>
</feature>
<evidence type="ECO:0000313" key="3">
    <source>
        <dbReference type="Proteomes" id="UP001139104"/>
    </source>
</evidence>
<dbReference type="EMBL" id="JAIVFP010000001">
    <property type="protein sequence ID" value="MCI4681546.1"/>
    <property type="molecule type" value="Genomic_DNA"/>
</dbReference>
<organism evidence="2 3">
    <name type="scientific">Candidatus Rhodoblastus alkanivorans</name>
    <dbReference type="NCBI Taxonomy" id="2954117"/>
    <lineage>
        <taxon>Bacteria</taxon>
        <taxon>Pseudomonadati</taxon>
        <taxon>Pseudomonadota</taxon>
        <taxon>Alphaproteobacteria</taxon>
        <taxon>Hyphomicrobiales</taxon>
        <taxon>Rhodoblastaceae</taxon>
        <taxon>Rhodoblastus</taxon>
    </lineage>
</organism>
<dbReference type="Pfam" id="PF13480">
    <property type="entry name" value="Acetyltransf_6"/>
    <property type="match status" value="1"/>
</dbReference>
<comment type="caution">
    <text evidence="2">The sequence shown here is derived from an EMBL/GenBank/DDBJ whole genome shotgun (WGS) entry which is preliminary data.</text>
</comment>
<dbReference type="Proteomes" id="UP001139104">
    <property type="component" value="Unassembled WGS sequence"/>
</dbReference>
<dbReference type="InterPro" id="IPR038740">
    <property type="entry name" value="BioF2-like_GNAT_dom"/>
</dbReference>
<evidence type="ECO:0000259" key="1">
    <source>
        <dbReference type="Pfam" id="PF13480"/>
    </source>
</evidence>
<dbReference type="InterPro" id="IPR016181">
    <property type="entry name" value="Acyl_CoA_acyltransferase"/>
</dbReference>
<dbReference type="Gene3D" id="3.40.630.30">
    <property type="match status" value="1"/>
</dbReference>
<gene>
    <name evidence="2" type="ORF">K2U94_01955</name>
</gene>
<proteinExistence type="predicted"/>
<keyword evidence="3" id="KW-1185">Reference proteome</keyword>
<dbReference type="RefSeq" id="WP_243065603.1">
    <property type="nucleotide sequence ID" value="NZ_JAIVFK010000007.1"/>
</dbReference>
<dbReference type="SUPFAM" id="SSF55729">
    <property type="entry name" value="Acyl-CoA N-acyltransferases (Nat)"/>
    <property type="match status" value="1"/>
</dbReference>
<protein>
    <submittedName>
        <fullName evidence="2">GNAT family N-acetyltransferase</fullName>
    </submittedName>
</protein>
<reference evidence="2" key="1">
    <citation type="journal article" date="2022" name="ISME J.">
        <title>Identification of active gaseous-alkane degraders at natural gas seeps.</title>
        <authorList>
            <person name="Farhan Ul Haque M."/>
            <person name="Hernandez M."/>
            <person name="Crombie A.T."/>
            <person name="Murrell J.C."/>
        </authorList>
    </citation>
    <scope>NUCLEOTIDE SEQUENCE</scope>
    <source>
        <strain evidence="2">PC2</strain>
    </source>
</reference>
<accession>A0ABS9Z251</accession>
<evidence type="ECO:0000313" key="2">
    <source>
        <dbReference type="EMBL" id="MCI4681546.1"/>
    </source>
</evidence>